<dbReference type="SMART" id="SM00382">
    <property type="entry name" value="AAA"/>
    <property type="match status" value="1"/>
</dbReference>
<gene>
    <name evidence="2" type="ORF">GGQ66_000795</name>
</gene>
<protein>
    <submittedName>
        <fullName evidence="2">Pantothenate kinase</fullName>
    </submittedName>
</protein>
<accession>A0A7W6JZ86</accession>
<evidence type="ECO:0000313" key="2">
    <source>
        <dbReference type="EMBL" id="MBB4102267.1"/>
    </source>
</evidence>
<dbReference type="EMBL" id="JACIDU010000002">
    <property type="protein sequence ID" value="MBB4102267.1"/>
    <property type="molecule type" value="Genomic_DNA"/>
</dbReference>
<dbReference type="NCBIfam" id="NF006746">
    <property type="entry name" value="PRK09270.1-5"/>
    <property type="match status" value="1"/>
</dbReference>
<dbReference type="InterPro" id="IPR006083">
    <property type="entry name" value="PRK/URK"/>
</dbReference>
<organism evidence="2 3">
    <name type="scientific">Allorhizobium borbori</name>
    <dbReference type="NCBI Taxonomy" id="485907"/>
    <lineage>
        <taxon>Bacteria</taxon>
        <taxon>Pseudomonadati</taxon>
        <taxon>Pseudomonadota</taxon>
        <taxon>Alphaproteobacteria</taxon>
        <taxon>Hyphomicrobiales</taxon>
        <taxon>Rhizobiaceae</taxon>
        <taxon>Rhizobium/Agrobacterium group</taxon>
        <taxon>Allorhizobium</taxon>
    </lineage>
</organism>
<dbReference type="RefSeq" id="WP_370686280.1">
    <property type="nucleotide sequence ID" value="NZ_JACIDU010000002.1"/>
</dbReference>
<dbReference type="PANTHER" id="PTHR10285">
    <property type="entry name" value="URIDINE KINASE"/>
    <property type="match status" value="1"/>
</dbReference>
<dbReference type="GO" id="GO:0005524">
    <property type="term" value="F:ATP binding"/>
    <property type="evidence" value="ECO:0007669"/>
    <property type="project" value="InterPro"/>
</dbReference>
<evidence type="ECO:0000259" key="1">
    <source>
        <dbReference type="SMART" id="SM00382"/>
    </source>
</evidence>
<name>A0A7W6JZ86_9HYPH</name>
<dbReference type="Gene3D" id="3.40.50.300">
    <property type="entry name" value="P-loop containing nucleotide triphosphate hydrolases"/>
    <property type="match status" value="1"/>
</dbReference>
<dbReference type="GO" id="GO:0016301">
    <property type="term" value="F:kinase activity"/>
    <property type="evidence" value="ECO:0007669"/>
    <property type="project" value="UniProtKB-KW"/>
</dbReference>
<dbReference type="Pfam" id="PF00485">
    <property type="entry name" value="PRK"/>
    <property type="match status" value="1"/>
</dbReference>
<keyword evidence="2" id="KW-0418">Kinase</keyword>
<feature type="domain" description="AAA+ ATPase" evidence="1">
    <location>
        <begin position="23"/>
        <end position="177"/>
    </location>
</feature>
<dbReference type="SUPFAM" id="SSF52540">
    <property type="entry name" value="P-loop containing nucleoside triphosphate hydrolases"/>
    <property type="match status" value="1"/>
</dbReference>
<comment type="caution">
    <text evidence="2">The sequence shown here is derived from an EMBL/GenBank/DDBJ whole genome shotgun (WGS) entry which is preliminary data.</text>
</comment>
<proteinExistence type="predicted"/>
<dbReference type="InterPro" id="IPR027417">
    <property type="entry name" value="P-loop_NTPase"/>
</dbReference>
<sequence length="210" mass="23042">MMNDSPEFERLLAAIEDGFARNPRLIVAIAGPPGAGKSTVADRLEQALTARGLPASILPMDGFHMDNGLLEERGLLKRKGAPETFDVRGLIDLIRAIRTGVEVLAPVFDRDRELAIAAARAIPAGPLIVIAEGNYLLLDEAPWNGLADAFDLTVLLAPPEEELRRRLDARWRHYRLSEAAILEKLDGNDLPNGRRVLSNSRSADFRFSDA</sequence>
<evidence type="ECO:0000313" key="3">
    <source>
        <dbReference type="Proteomes" id="UP000584824"/>
    </source>
</evidence>
<keyword evidence="3" id="KW-1185">Reference proteome</keyword>
<dbReference type="AlphaFoldDB" id="A0A7W6JZ86"/>
<dbReference type="InterPro" id="IPR003593">
    <property type="entry name" value="AAA+_ATPase"/>
</dbReference>
<reference evidence="2 3" key="1">
    <citation type="submission" date="2020-08" db="EMBL/GenBank/DDBJ databases">
        <title>Genomic Encyclopedia of Type Strains, Phase IV (KMG-IV): sequencing the most valuable type-strain genomes for metagenomic binning, comparative biology and taxonomic classification.</title>
        <authorList>
            <person name="Goeker M."/>
        </authorList>
    </citation>
    <scope>NUCLEOTIDE SEQUENCE [LARGE SCALE GENOMIC DNA]</scope>
    <source>
        <strain evidence="2 3">DSM 26385</strain>
    </source>
</reference>
<dbReference type="Proteomes" id="UP000584824">
    <property type="component" value="Unassembled WGS sequence"/>
</dbReference>
<keyword evidence="2" id="KW-0808">Transferase</keyword>